<feature type="transmembrane region" description="Helical" evidence="1">
    <location>
        <begin position="113"/>
        <end position="131"/>
    </location>
</feature>
<proteinExistence type="predicted"/>
<keyword evidence="1" id="KW-0812">Transmembrane</keyword>
<dbReference type="EMBL" id="BAABCN010000002">
    <property type="protein sequence ID" value="GAA3869178.1"/>
    <property type="molecule type" value="Genomic_DNA"/>
</dbReference>
<keyword evidence="3" id="KW-1185">Reference proteome</keyword>
<organism evidence="2 3">
    <name type="scientific">Leifsonia kafniensis</name>
    <dbReference type="NCBI Taxonomy" id="475957"/>
    <lineage>
        <taxon>Bacteria</taxon>
        <taxon>Bacillati</taxon>
        <taxon>Actinomycetota</taxon>
        <taxon>Actinomycetes</taxon>
        <taxon>Micrococcales</taxon>
        <taxon>Microbacteriaceae</taxon>
        <taxon>Leifsonia</taxon>
    </lineage>
</organism>
<name>A0ABP7K8P6_9MICO</name>
<feature type="transmembrane region" description="Helical" evidence="1">
    <location>
        <begin position="44"/>
        <end position="66"/>
    </location>
</feature>
<evidence type="ECO:0000313" key="3">
    <source>
        <dbReference type="Proteomes" id="UP001501803"/>
    </source>
</evidence>
<gene>
    <name evidence="2" type="ORF">GCM10022381_10640</name>
</gene>
<evidence type="ECO:0000256" key="1">
    <source>
        <dbReference type="SAM" id="Phobius"/>
    </source>
</evidence>
<keyword evidence="1" id="KW-1133">Transmembrane helix</keyword>
<accession>A0ABP7K8P6</accession>
<reference evidence="3" key="1">
    <citation type="journal article" date="2019" name="Int. J. Syst. Evol. Microbiol.">
        <title>The Global Catalogue of Microorganisms (GCM) 10K type strain sequencing project: providing services to taxonomists for standard genome sequencing and annotation.</title>
        <authorList>
            <consortium name="The Broad Institute Genomics Platform"/>
            <consortium name="The Broad Institute Genome Sequencing Center for Infectious Disease"/>
            <person name="Wu L."/>
            <person name="Ma J."/>
        </authorList>
    </citation>
    <scope>NUCLEOTIDE SEQUENCE [LARGE SCALE GENOMIC DNA]</scope>
    <source>
        <strain evidence="3">JCM 17021</strain>
    </source>
</reference>
<evidence type="ECO:0000313" key="2">
    <source>
        <dbReference type="EMBL" id="GAA3869178.1"/>
    </source>
</evidence>
<dbReference type="Proteomes" id="UP001501803">
    <property type="component" value="Unassembled WGS sequence"/>
</dbReference>
<evidence type="ECO:0008006" key="4">
    <source>
        <dbReference type="Google" id="ProtNLM"/>
    </source>
</evidence>
<dbReference type="RefSeq" id="WP_345063048.1">
    <property type="nucleotide sequence ID" value="NZ_BAABCN010000002.1"/>
</dbReference>
<comment type="caution">
    <text evidence="2">The sequence shown here is derived from an EMBL/GenBank/DDBJ whole genome shotgun (WGS) entry which is preliminary data.</text>
</comment>
<sequence>MIGAVLVWVPLTVVVTTFLAWRHKLPEDLPRQWGANGVASTMPTWLFLTVALMLTLCAAIGATLALPAGAAPNRPTIYLASGCVAAIVAGIWLATVGVTVAAGEHAVPEIGGWPLLAILGGVYGLIPFLLARSGTVRDETMA</sequence>
<protein>
    <recommendedName>
        <fullName evidence="4">DUF1648 domain-containing protein</fullName>
    </recommendedName>
</protein>
<keyword evidence="1" id="KW-0472">Membrane</keyword>
<feature type="transmembrane region" description="Helical" evidence="1">
    <location>
        <begin position="78"/>
        <end position="101"/>
    </location>
</feature>